<dbReference type="Gene3D" id="1.10.1400.10">
    <property type="match status" value="1"/>
</dbReference>
<dbReference type="PANTHER" id="PTHR34218:SF3">
    <property type="entry name" value="ACYL-HOMOSERINE LACTONE ACYLASE PVDQ"/>
    <property type="match status" value="1"/>
</dbReference>
<dbReference type="EC" id="3.5.1.97" evidence="6"/>
<dbReference type="InterPro" id="IPR023343">
    <property type="entry name" value="Penicillin_amidase_dom1"/>
</dbReference>
<dbReference type="InterPro" id="IPR029055">
    <property type="entry name" value="Ntn_hydrolases_N"/>
</dbReference>
<evidence type="ECO:0000256" key="5">
    <source>
        <dbReference type="SAM" id="SignalP"/>
    </source>
</evidence>
<gene>
    <name evidence="6" type="ORF">CRENPOLYSF1_1330007</name>
</gene>
<dbReference type="Gene3D" id="1.10.439.10">
    <property type="entry name" value="Penicillin Amidohydrolase, domain 1"/>
    <property type="match status" value="1"/>
</dbReference>
<dbReference type="Gene3D" id="3.60.20.10">
    <property type="entry name" value="Glutamine Phosphoribosylpyrophosphate, subunit 1, domain 1"/>
    <property type="match status" value="1"/>
</dbReference>
<feature type="chain" id="PRO_5013000820" evidence="5">
    <location>
        <begin position="18"/>
        <end position="774"/>
    </location>
</feature>
<dbReference type="Proteomes" id="UP000195667">
    <property type="component" value="Unassembled WGS sequence"/>
</dbReference>
<proteinExistence type="inferred from homology"/>
<evidence type="ECO:0000256" key="2">
    <source>
        <dbReference type="ARBA" id="ARBA00022729"/>
    </source>
</evidence>
<feature type="signal peptide" evidence="5">
    <location>
        <begin position="1"/>
        <end position="17"/>
    </location>
</feature>
<dbReference type="Pfam" id="PF01804">
    <property type="entry name" value="Penicil_amidase"/>
    <property type="match status" value="1"/>
</dbReference>
<accession>A0A1R4H1I6</accession>
<name>A0A1R4H1I6_9GAMM</name>
<dbReference type="GO" id="GO:0016811">
    <property type="term" value="F:hydrolase activity, acting on carbon-nitrogen (but not peptide) bonds, in linear amides"/>
    <property type="evidence" value="ECO:0007669"/>
    <property type="project" value="InterPro"/>
</dbReference>
<comment type="similarity">
    <text evidence="1">Belongs to the peptidase S45 family.</text>
</comment>
<protein>
    <submittedName>
        <fullName evidence="6">Putative Acyl-homoserine lactone acylase PvdQ</fullName>
        <ecNumber evidence="6">3.5.1.97</ecNumber>
    </submittedName>
</protein>
<dbReference type="InterPro" id="IPR043146">
    <property type="entry name" value="Penicillin_amidase_N_B-knob"/>
</dbReference>
<dbReference type="SUPFAM" id="SSF56235">
    <property type="entry name" value="N-terminal nucleophile aminohydrolases (Ntn hydrolases)"/>
    <property type="match status" value="1"/>
</dbReference>
<keyword evidence="4" id="KW-0865">Zymogen</keyword>
<dbReference type="RefSeq" id="WP_087142378.1">
    <property type="nucleotide sequence ID" value="NZ_FUKI01000039.1"/>
</dbReference>
<dbReference type="AlphaFoldDB" id="A0A1R4H1I6"/>
<evidence type="ECO:0000256" key="4">
    <source>
        <dbReference type="ARBA" id="ARBA00023145"/>
    </source>
</evidence>
<keyword evidence="2 5" id="KW-0732">Signal</keyword>
<dbReference type="EMBL" id="FUKI01000039">
    <property type="protein sequence ID" value="SJM90066.1"/>
    <property type="molecule type" value="Genomic_DNA"/>
</dbReference>
<evidence type="ECO:0000256" key="1">
    <source>
        <dbReference type="ARBA" id="ARBA00006586"/>
    </source>
</evidence>
<keyword evidence="3 6" id="KW-0378">Hydrolase</keyword>
<dbReference type="PANTHER" id="PTHR34218">
    <property type="entry name" value="PEPTIDASE S45 PENICILLIN AMIDASE"/>
    <property type="match status" value="1"/>
</dbReference>
<keyword evidence="7" id="KW-1185">Reference proteome</keyword>
<dbReference type="Gene3D" id="2.30.120.10">
    <property type="match status" value="1"/>
</dbReference>
<dbReference type="GO" id="GO:0017000">
    <property type="term" value="P:antibiotic biosynthetic process"/>
    <property type="evidence" value="ECO:0007669"/>
    <property type="project" value="InterPro"/>
</dbReference>
<dbReference type="InterPro" id="IPR002692">
    <property type="entry name" value="S45"/>
</dbReference>
<evidence type="ECO:0000256" key="3">
    <source>
        <dbReference type="ARBA" id="ARBA00022801"/>
    </source>
</evidence>
<dbReference type="OrthoDB" id="9760084at2"/>
<reference evidence="7" key="1">
    <citation type="submission" date="2017-02" db="EMBL/GenBank/DDBJ databases">
        <authorList>
            <person name="Daims H."/>
        </authorList>
    </citation>
    <scope>NUCLEOTIDE SEQUENCE [LARGE SCALE GENOMIC DNA]</scope>
</reference>
<evidence type="ECO:0000313" key="7">
    <source>
        <dbReference type="Proteomes" id="UP000195667"/>
    </source>
</evidence>
<evidence type="ECO:0000313" key="6">
    <source>
        <dbReference type="EMBL" id="SJM90066.1"/>
    </source>
</evidence>
<dbReference type="InterPro" id="IPR043147">
    <property type="entry name" value="Penicillin_amidase_A-knob"/>
</dbReference>
<sequence>MKRLLPLIYITSMAANASSYANTVIERTGHGIAHVTANSYKGIGFGVGYAYTQDNRCVLAHRIAQVNGRLAEQVGADKLERMLAEAHIMPSQLMDAFFRSYFDTKTIQKNFSKEPKSVRDLAEGYAAGANQYLKEHPKLAACEAVNFTSKVTVDDIYRMWMATAGLAGAEFVGPFLAISEQTPAKAKASVVQQKSPTALSVKDRPIGSNALAIGRDGLSKGGPLHLYNPHFPWAGIQRTYVVHARIPGELDVMGPTLGAFPLPVAGFNQSMVWGLTFSNTQRITLMEIQPQASDPSTYLIDGKMHKITTKTLPIKVAGEAKPRNVNIKTTEYGLIMLASALGLPGTGAFIVRDVNLNNTRLVNQWLNVAKAKDVKHVKASLEAIKGTPWSYTTAVDAKGNTLFGELSPVPNISSELYKTCDSPSAATLLAFWGGIVLDGSRASCYPKGLLASDQLPSVIRTDYVANSNNNFELPNADVQLTGSSMGFGMPQVPLQLRPSLALKMVEDRLAGTDGLGAAGFTAQLLKQMFDNKRNYGAELLVDDIVKLCKATPSVTLDGASVDITAVCTALNGWDRKNSLTSRGAHVFGGLWMALRDKGITPEQLFATPPAFNKPLTTPSAGLTANVTVRSAVLTALARVSKALQTAGVAPDALWGDVHFVIGKDGKKVGIPGGPANQGTYDAMLSLNMLSFDSWLATLKGFSVSELTGSGYTHIVELTPKGPKAMGILGFSQATEKTSPWYFDQLALFSASKMFKFPYTTEEIKTDLKSRRVFK</sequence>
<organism evidence="6 7">
    <name type="scientific">Crenothrix polyspora</name>
    <dbReference type="NCBI Taxonomy" id="360316"/>
    <lineage>
        <taxon>Bacteria</taxon>
        <taxon>Pseudomonadati</taxon>
        <taxon>Pseudomonadota</taxon>
        <taxon>Gammaproteobacteria</taxon>
        <taxon>Methylococcales</taxon>
        <taxon>Crenotrichaceae</taxon>
        <taxon>Crenothrix</taxon>
    </lineage>
</organism>